<dbReference type="STRING" id="283909.R7TNG7"/>
<comment type="subcellular location">
    <subcellularLocation>
        <location evidence="1">Endomembrane system</location>
    </subcellularLocation>
</comment>
<feature type="domain" description="Tyrosine specific protein phosphatases" evidence="9">
    <location>
        <begin position="178"/>
        <end position="257"/>
    </location>
</feature>
<feature type="domain" description="Tyrosine-protein phosphatase" evidence="8">
    <location>
        <begin position="1"/>
        <end position="266"/>
    </location>
</feature>
<accession>R7TNG7</accession>
<keyword evidence="7" id="KW-0472">Membrane</keyword>
<dbReference type="GO" id="GO:0046426">
    <property type="term" value="P:negative regulation of receptor signaling pathway via JAK-STAT"/>
    <property type="evidence" value="ECO:0007669"/>
    <property type="project" value="TreeGrafter"/>
</dbReference>
<dbReference type="PROSITE" id="PS50055">
    <property type="entry name" value="TYR_PHOSPHATASE_PTP"/>
    <property type="match status" value="1"/>
</dbReference>
<dbReference type="PRINTS" id="PR00700">
    <property type="entry name" value="PRTYPHPHTASE"/>
</dbReference>
<dbReference type="SMART" id="SM00404">
    <property type="entry name" value="PTPc_motif"/>
    <property type="match status" value="1"/>
</dbReference>
<dbReference type="InterPro" id="IPR000387">
    <property type="entry name" value="Tyr_Pase_dom"/>
</dbReference>
<dbReference type="EMBL" id="KB310063">
    <property type="protein sequence ID" value="ELT92620.1"/>
    <property type="molecule type" value="Genomic_DNA"/>
</dbReference>
<dbReference type="OrthoDB" id="9450131at2759"/>
<dbReference type="PANTHER" id="PTHR46047:SF3">
    <property type="entry name" value="TYROSINE-PROTEIN PHOSPHATASE NON-RECEPTOR TYPE 61F"/>
    <property type="match status" value="1"/>
</dbReference>
<dbReference type="PANTHER" id="PTHR46047">
    <property type="entry name" value="TYROSINE-PROTEIN PHOSPHATASE NON-RECEPTOR TYPE 61F"/>
    <property type="match status" value="1"/>
</dbReference>
<dbReference type="SMART" id="SM00194">
    <property type="entry name" value="PTPc"/>
    <property type="match status" value="1"/>
</dbReference>
<dbReference type="SUPFAM" id="SSF52799">
    <property type="entry name" value="(Phosphotyrosine protein) phosphatases II"/>
    <property type="match status" value="1"/>
</dbReference>
<dbReference type="InterPro" id="IPR051985">
    <property type="entry name" value="NR_tyrosine_phosphatase"/>
</dbReference>
<dbReference type="Pfam" id="PF00102">
    <property type="entry name" value="Y_phosphatase"/>
    <property type="match status" value="1"/>
</dbReference>
<dbReference type="GO" id="GO:0004726">
    <property type="term" value="F:non-membrane spanning protein tyrosine phosphatase activity"/>
    <property type="evidence" value="ECO:0007669"/>
    <property type="project" value="TreeGrafter"/>
</dbReference>
<keyword evidence="4" id="KW-0597">Phosphoprotein</keyword>
<dbReference type="PROSITE" id="PS00383">
    <property type="entry name" value="TYR_PHOSPHATASE_1"/>
    <property type="match status" value="1"/>
</dbReference>
<evidence type="ECO:0000256" key="6">
    <source>
        <dbReference type="ARBA" id="ARBA00022912"/>
    </source>
</evidence>
<protein>
    <recommendedName>
        <fullName evidence="3">protein-tyrosine-phosphatase</fullName>
        <ecNumber evidence="3">3.1.3.48</ecNumber>
    </recommendedName>
</protein>
<gene>
    <name evidence="10" type="ORF">CAPTEDRAFT_129937</name>
</gene>
<evidence type="ECO:0000256" key="7">
    <source>
        <dbReference type="ARBA" id="ARBA00023136"/>
    </source>
</evidence>
<keyword evidence="6" id="KW-0904">Protein phosphatase</keyword>
<keyword evidence="12" id="KW-1185">Reference proteome</keyword>
<dbReference type="HOGENOM" id="CLU_001645_9_1_1"/>
<reference evidence="11" key="3">
    <citation type="submission" date="2015-06" db="UniProtKB">
        <authorList>
            <consortium name="EnsemblMetazoa"/>
        </authorList>
    </citation>
    <scope>IDENTIFICATION</scope>
</reference>
<dbReference type="Proteomes" id="UP000014760">
    <property type="component" value="Unassembled WGS sequence"/>
</dbReference>
<dbReference type="PROSITE" id="PS50056">
    <property type="entry name" value="TYR_PHOSPHATASE_2"/>
    <property type="match status" value="1"/>
</dbReference>
<proteinExistence type="inferred from homology"/>
<dbReference type="GO" id="GO:0019901">
    <property type="term" value="F:protein kinase binding"/>
    <property type="evidence" value="ECO:0007669"/>
    <property type="project" value="TreeGrafter"/>
</dbReference>
<dbReference type="GO" id="GO:0012505">
    <property type="term" value="C:endomembrane system"/>
    <property type="evidence" value="ECO:0007669"/>
    <property type="project" value="UniProtKB-SubCell"/>
</dbReference>
<name>R7TNG7_CAPTE</name>
<feature type="non-terminal residue" evidence="10">
    <location>
        <position position="1"/>
    </location>
</feature>
<evidence type="ECO:0000256" key="2">
    <source>
        <dbReference type="ARBA" id="ARBA00009701"/>
    </source>
</evidence>
<evidence type="ECO:0000313" key="10">
    <source>
        <dbReference type="EMBL" id="ELT92620.1"/>
    </source>
</evidence>
<evidence type="ECO:0000313" key="12">
    <source>
        <dbReference type="Proteomes" id="UP000014760"/>
    </source>
</evidence>
<dbReference type="GO" id="GO:0070373">
    <property type="term" value="P:negative regulation of ERK1 and ERK2 cascade"/>
    <property type="evidence" value="ECO:0007669"/>
    <property type="project" value="TreeGrafter"/>
</dbReference>
<evidence type="ECO:0000256" key="4">
    <source>
        <dbReference type="ARBA" id="ARBA00022553"/>
    </source>
</evidence>
<dbReference type="EMBL" id="AMQN01013241">
    <property type="status" value="NOT_ANNOTATED_CDS"/>
    <property type="molecule type" value="Genomic_DNA"/>
</dbReference>
<dbReference type="EnsemblMetazoa" id="CapteT129937">
    <property type="protein sequence ID" value="CapteP129937"/>
    <property type="gene ID" value="CapteG129937"/>
</dbReference>
<evidence type="ECO:0000259" key="9">
    <source>
        <dbReference type="PROSITE" id="PS50056"/>
    </source>
</evidence>
<dbReference type="InterPro" id="IPR029021">
    <property type="entry name" value="Prot-tyrosine_phosphatase-like"/>
</dbReference>
<keyword evidence="5" id="KW-0378">Hydrolase</keyword>
<evidence type="ECO:0000256" key="1">
    <source>
        <dbReference type="ARBA" id="ARBA00004308"/>
    </source>
</evidence>
<organism evidence="10">
    <name type="scientific">Capitella teleta</name>
    <name type="common">Polychaete worm</name>
    <dbReference type="NCBI Taxonomy" id="283909"/>
    <lineage>
        <taxon>Eukaryota</taxon>
        <taxon>Metazoa</taxon>
        <taxon>Spiralia</taxon>
        <taxon>Lophotrochozoa</taxon>
        <taxon>Annelida</taxon>
        <taxon>Polychaeta</taxon>
        <taxon>Sedentaria</taxon>
        <taxon>Scolecida</taxon>
        <taxon>Capitellidae</taxon>
        <taxon>Capitella</taxon>
    </lineage>
</organism>
<dbReference type="Gene3D" id="3.90.190.10">
    <property type="entry name" value="Protein tyrosine phosphatase superfamily"/>
    <property type="match status" value="1"/>
</dbReference>
<dbReference type="AlphaFoldDB" id="R7TNG7"/>
<dbReference type="InterPro" id="IPR003595">
    <property type="entry name" value="Tyr_Pase_cat"/>
</dbReference>
<dbReference type="OMA" id="QFCWKTI"/>
<dbReference type="InterPro" id="IPR016130">
    <property type="entry name" value="Tyr_Pase_AS"/>
</dbReference>
<dbReference type="GO" id="GO:0005737">
    <property type="term" value="C:cytoplasm"/>
    <property type="evidence" value="ECO:0007669"/>
    <property type="project" value="TreeGrafter"/>
</dbReference>
<dbReference type="GO" id="GO:0005634">
    <property type="term" value="C:nucleus"/>
    <property type="evidence" value="ECO:0007669"/>
    <property type="project" value="TreeGrafter"/>
</dbReference>
<reference evidence="10 12" key="2">
    <citation type="journal article" date="2013" name="Nature">
        <title>Insights into bilaterian evolution from three spiralian genomes.</title>
        <authorList>
            <person name="Simakov O."/>
            <person name="Marletaz F."/>
            <person name="Cho S.J."/>
            <person name="Edsinger-Gonzales E."/>
            <person name="Havlak P."/>
            <person name="Hellsten U."/>
            <person name="Kuo D.H."/>
            <person name="Larsson T."/>
            <person name="Lv J."/>
            <person name="Arendt D."/>
            <person name="Savage R."/>
            <person name="Osoegawa K."/>
            <person name="de Jong P."/>
            <person name="Grimwood J."/>
            <person name="Chapman J.A."/>
            <person name="Shapiro H."/>
            <person name="Aerts A."/>
            <person name="Otillar R.P."/>
            <person name="Terry A.Y."/>
            <person name="Boore J.L."/>
            <person name="Grigoriev I.V."/>
            <person name="Lindberg D.R."/>
            <person name="Seaver E.C."/>
            <person name="Weisblat D.A."/>
            <person name="Putnam N.H."/>
            <person name="Rokhsar D.S."/>
        </authorList>
    </citation>
    <scope>NUCLEOTIDE SEQUENCE</scope>
    <source>
        <strain evidence="10 12">I ESC-2004</strain>
    </source>
</reference>
<dbReference type="EC" id="3.1.3.48" evidence="3"/>
<sequence length="303" mass="35076">FFQKIRQEARDKHTFSLKDSKQPEFRSRNRYRDVSPYDHSRIQLERDEIDYINASLVEAPEANRSYILTQGPLPGTSGHFWLMVWEQNSRVILMLNKVTEKGQVKCHQYFPVGNANHGKDDLHFEDVDLKVTFQSEVTNTHYTVRNLELCDLRSGEKKVIQQYQYTEWPDFDVPQSPQAFLDFLFEVRKSGALDRNAGPPIIHCSAGIGRSGTFCLVDTCLVLIEKDQSMQNVDVCKVLLDMRHFRMGLIQTQDQLRFSYLAIIEGSKQILPASQATSPDSGFEDPTEVRLDVISWPFEYSWE</sequence>
<dbReference type="InterPro" id="IPR000242">
    <property type="entry name" value="PTP_cat"/>
</dbReference>
<evidence type="ECO:0000256" key="5">
    <source>
        <dbReference type="ARBA" id="ARBA00022801"/>
    </source>
</evidence>
<evidence type="ECO:0000256" key="3">
    <source>
        <dbReference type="ARBA" id="ARBA00013064"/>
    </source>
</evidence>
<reference evidence="12" key="1">
    <citation type="submission" date="2012-12" db="EMBL/GenBank/DDBJ databases">
        <authorList>
            <person name="Hellsten U."/>
            <person name="Grimwood J."/>
            <person name="Chapman J.A."/>
            <person name="Shapiro H."/>
            <person name="Aerts A."/>
            <person name="Otillar R.P."/>
            <person name="Terry A.Y."/>
            <person name="Boore J.L."/>
            <person name="Simakov O."/>
            <person name="Marletaz F."/>
            <person name="Cho S.-J."/>
            <person name="Edsinger-Gonzales E."/>
            <person name="Havlak P."/>
            <person name="Kuo D.-H."/>
            <person name="Larsson T."/>
            <person name="Lv J."/>
            <person name="Arendt D."/>
            <person name="Savage R."/>
            <person name="Osoegawa K."/>
            <person name="de Jong P."/>
            <person name="Lindberg D.R."/>
            <person name="Seaver E.C."/>
            <person name="Weisblat D.A."/>
            <person name="Putnam N.H."/>
            <person name="Grigoriev I.V."/>
            <person name="Rokhsar D.S."/>
        </authorList>
    </citation>
    <scope>NUCLEOTIDE SEQUENCE</scope>
    <source>
        <strain evidence="12">I ESC-2004</strain>
    </source>
</reference>
<evidence type="ECO:0000313" key="11">
    <source>
        <dbReference type="EnsemblMetazoa" id="CapteP129937"/>
    </source>
</evidence>
<comment type="similarity">
    <text evidence="2">Belongs to the protein-tyrosine phosphatase family. Non-receptor class 1 subfamily.</text>
</comment>
<evidence type="ECO:0000259" key="8">
    <source>
        <dbReference type="PROSITE" id="PS50055"/>
    </source>
</evidence>